<dbReference type="EMBL" id="MK072088">
    <property type="protein sequence ID" value="AYV78667.1"/>
    <property type="molecule type" value="Genomic_DNA"/>
</dbReference>
<gene>
    <name evidence="1" type="ORF">Edafosvirus23_6</name>
</gene>
<protein>
    <submittedName>
        <fullName evidence="1">Uncharacterized protein</fullName>
    </submittedName>
</protein>
<organism evidence="1">
    <name type="scientific">Edafosvirus sp</name>
    <dbReference type="NCBI Taxonomy" id="2487765"/>
    <lineage>
        <taxon>Viruses</taxon>
        <taxon>Varidnaviria</taxon>
        <taxon>Bamfordvirae</taxon>
        <taxon>Nucleocytoviricota</taxon>
        <taxon>Megaviricetes</taxon>
        <taxon>Imitervirales</taxon>
        <taxon>Mimiviridae</taxon>
        <taxon>Klosneuvirinae</taxon>
    </lineage>
</organism>
<sequence length="332" mass="38533">MASKTMVSCKATLHKDVHGNKMSCSERKYVDKNGYCRGHSYLIKKKLPEVKSNNKNNVEKKKRTVLGIVNRTKKSPCKKEIVRAITRKINIVDKNKPISNDVEMIQPRRVIIDEIKVISKDEIKVVPKDEIKVVPKDDHMYVFKDVHPAVFKIGSKDEHTVILKDVHPAVLKIVPKGEQPDVSKDDDVKVILSVPKNDVKVDIILNKDEKQKNIQKDDKKKKQLGKSPYDIPSFSSLYKNKQHIHKLKLNKDDRYVNLYPKMDIPFAEWNKLEWDSDSKSIFNKLNFEKMEKKFGGPYTKNLLYSMMQNDLMTCKFYSIMAVPDIKDYLEIS</sequence>
<proteinExistence type="predicted"/>
<evidence type="ECO:0000313" key="1">
    <source>
        <dbReference type="EMBL" id="AYV78667.1"/>
    </source>
</evidence>
<accession>A0A3G4ZUU0</accession>
<reference evidence="1" key="1">
    <citation type="submission" date="2018-10" db="EMBL/GenBank/DDBJ databases">
        <title>Hidden diversity of soil giant viruses.</title>
        <authorList>
            <person name="Schulz F."/>
            <person name="Alteio L."/>
            <person name="Goudeau D."/>
            <person name="Ryan E.M."/>
            <person name="Malmstrom R.R."/>
            <person name="Blanchard J."/>
            <person name="Woyke T."/>
        </authorList>
    </citation>
    <scope>NUCLEOTIDE SEQUENCE</scope>
    <source>
        <strain evidence="1">EDV1</strain>
    </source>
</reference>
<name>A0A3G4ZUU0_9VIRU</name>